<organism evidence="2 3">
    <name type="scientific">Abeliophyllum distichum</name>
    <dbReference type="NCBI Taxonomy" id="126358"/>
    <lineage>
        <taxon>Eukaryota</taxon>
        <taxon>Viridiplantae</taxon>
        <taxon>Streptophyta</taxon>
        <taxon>Embryophyta</taxon>
        <taxon>Tracheophyta</taxon>
        <taxon>Spermatophyta</taxon>
        <taxon>Magnoliopsida</taxon>
        <taxon>eudicotyledons</taxon>
        <taxon>Gunneridae</taxon>
        <taxon>Pentapetalae</taxon>
        <taxon>asterids</taxon>
        <taxon>lamiids</taxon>
        <taxon>Lamiales</taxon>
        <taxon>Oleaceae</taxon>
        <taxon>Forsythieae</taxon>
        <taxon>Abeliophyllum</taxon>
    </lineage>
</organism>
<evidence type="ECO:0000313" key="2">
    <source>
        <dbReference type="EMBL" id="KAL2505002.1"/>
    </source>
</evidence>
<protein>
    <submittedName>
        <fullName evidence="2">Reverse transcriptase Ty1/copia-type domain-containing protein</fullName>
    </submittedName>
</protein>
<keyword evidence="2" id="KW-0808">Transferase</keyword>
<sequence>MCCLSTSKYRKLEPKSRKCVFLGYAKGSKGYRLWIRNIGGFKVVVSRDVVFNEHQFPCIEDSLRNDNNVDLDEGIGIEVEPSRENRLLNWDIMKMVFFIHNLKLVITPLYKRRL</sequence>
<keyword evidence="2" id="KW-0695">RNA-directed DNA polymerase</keyword>
<gene>
    <name evidence="2" type="ORF">Adt_20623</name>
</gene>
<dbReference type="GO" id="GO:0003964">
    <property type="term" value="F:RNA-directed DNA polymerase activity"/>
    <property type="evidence" value="ECO:0007669"/>
    <property type="project" value="UniProtKB-KW"/>
</dbReference>
<reference evidence="3" key="1">
    <citation type="submission" date="2024-07" db="EMBL/GenBank/DDBJ databases">
        <title>Two chromosome-level genome assemblies of Korean endemic species Abeliophyllum distichum and Forsythia ovata (Oleaceae).</title>
        <authorList>
            <person name="Jang H."/>
        </authorList>
    </citation>
    <scope>NUCLEOTIDE SEQUENCE [LARGE SCALE GENOMIC DNA]</scope>
</reference>
<proteinExistence type="predicted"/>
<dbReference type="EMBL" id="JBFOLK010000006">
    <property type="protein sequence ID" value="KAL2505002.1"/>
    <property type="molecule type" value="Genomic_DNA"/>
</dbReference>
<keyword evidence="2" id="KW-0548">Nucleotidyltransferase</keyword>
<evidence type="ECO:0000259" key="1">
    <source>
        <dbReference type="Pfam" id="PF25597"/>
    </source>
</evidence>
<name>A0ABD1SX29_9LAMI</name>
<dbReference type="AlphaFoldDB" id="A0ABD1SX29"/>
<evidence type="ECO:0000313" key="3">
    <source>
        <dbReference type="Proteomes" id="UP001604336"/>
    </source>
</evidence>
<feature type="domain" description="Retroviral polymerase SH3-like" evidence="1">
    <location>
        <begin position="7"/>
        <end position="58"/>
    </location>
</feature>
<accession>A0ABD1SX29</accession>
<keyword evidence="3" id="KW-1185">Reference proteome</keyword>
<dbReference type="Pfam" id="PF25597">
    <property type="entry name" value="SH3_retrovirus"/>
    <property type="match status" value="1"/>
</dbReference>
<dbReference type="InterPro" id="IPR057670">
    <property type="entry name" value="SH3_retrovirus"/>
</dbReference>
<dbReference type="Proteomes" id="UP001604336">
    <property type="component" value="Unassembled WGS sequence"/>
</dbReference>
<comment type="caution">
    <text evidence="2">The sequence shown here is derived from an EMBL/GenBank/DDBJ whole genome shotgun (WGS) entry which is preliminary data.</text>
</comment>